<dbReference type="InterPro" id="IPR018392">
    <property type="entry name" value="LysM"/>
</dbReference>
<dbReference type="AlphaFoldDB" id="A0A0G0KGN1"/>
<dbReference type="CDD" id="cd00118">
    <property type="entry name" value="LysM"/>
    <property type="match status" value="1"/>
</dbReference>
<dbReference type="PROSITE" id="PS51782">
    <property type="entry name" value="LYSM"/>
    <property type="match status" value="1"/>
</dbReference>
<name>A0A0G0KGN1_9BACT</name>
<gene>
    <name evidence="4" type="ORF">US94_C0001G0026</name>
</gene>
<dbReference type="SMART" id="SM00257">
    <property type="entry name" value="LysM"/>
    <property type="match status" value="1"/>
</dbReference>
<accession>A0A0G0KGN1</accession>
<dbReference type="PANTHER" id="PTHR33734:SF22">
    <property type="entry name" value="MEMBRANE-BOUND LYTIC MUREIN TRANSGLYCOSYLASE D"/>
    <property type="match status" value="1"/>
</dbReference>
<reference evidence="4 5" key="1">
    <citation type="journal article" date="2015" name="Nature">
        <title>rRNA introns, odd ribosomes, and small enigmatic genomes across a large radiation of phyla.</title>
        <authorList>
            <person name="Brown C.T."/>
            <person name="Hug L.A."/>
            <person name="Thomas B.C."/>
            <person name="Sharon I."/>
            <person name="Castelle C.J."/>
            <person name="Singh A."/>
            <person name="Wilkins M.J."/>
            <person name="Williams K.H."/>
            <person name="Banfield J.F."/>
        </authorList>
    </citation>
    <scope>NUCLEOTIDE SEQUENCE [LARGE SCALE GENOMIC DNA]</scope>
</reference>
<dbReference type="EMBL" id="LBUX01000001">
    <property type="protein sequence ID" value="KKQ74625.1"/>
    <property type="molecule type" value="Genomic_DNA"/>
</dbReference>
<dbReference type="Pfam" id="PF01476">
    <property type="entry name" value="LysM"/>
    <property type="match status" value="1"/>
</dbReference>
<evidence type="ECO:0000256" key="1">
    <source>
        <dbReference type="SAM" id="MobiDB-lite"/>
    </source>
</evidence>
<feature type="domain" description="LysM" evidence="3">
    <location>
        <begin position="82"/>
        <end position="126"/>
    </location>
</feature>
<dbReference type="Gene3D" id="3.10.350.10">
    <property type="entry name" value="LysM domain"/>
    <property type="match status" value="1"/>
</dbReference>
<proteinExistence type="predicted"/>
<organism evidence="4 5">
    <name type="scientific">Berkelbacteria bacterium GW2011_GWB1_38_5</name>
    <dbReference type="NCBI Taxonomy" id="1618336"/>
    <lineage>
        <taxon>Bacteria</taxon>
        <taxon>Candidatus Berkelbacteria</taxon>
    </lineage>
</organism>
<evidence type="ECO:0000256" key="2">
    <source>
        <dbReference type="SAM" id="Phobius"/>
    </source>
</evidence>
<feature type="region of interest" description="Disordered" evidence="1">
    <location>
        <begin position="37"/>
        <end position="82"/>
    </location>
</feature>
<dbReference type="Proteomes" id="UP000034498">
    <property type="component" value="Unassembled WGS sequence"/>
</dbReference>
<dbReference type="STRING" id="1618336.US94_C0001G0026"/>
<evidence type="ECO:0000313" key="5">
    <source>
        <dbReference type="Proteomes" id="UP000034498"/>
    </source>
</evidence>
<dbReference type="PANTHER" id="PTHR33734">
    <property type="entry name" value="LYSM DOMAIN-CONTAINING GPI-ANCHORED PROTEIN 2"/>
    <property type="match status" value="1"/>
</dbReference>
<feature type="transmembrane region" description="Helical" evidence="2">
    <location>
        <begin position="7"/>
        <end position="28"/>
    </location>
</feature>
<protein>
    <submittedName>
        <fullName evidence="4">LysM domain protein</fullName>
    </submittedName>
</protein>
<keyword evidence="2" id="KW-0472">Membrane</keyword>
<comment type="caution">
    <text evidence="4">The sequence shown here is derived from an EMBL/GenBank/DDBJ whole genome shotgun (WGS) entry which is preliminary data.</text>
</comment>
<evidence type="ECO:0000259" key="3">
    <source>
        <dbReference type="PROSITE" id="PS51782"/>
    </source>
</evidence>
<evidence type="ECO:0000313" key="4">
    <source>
        <dbReference type="EMBL" id="KKQ74625.1"/>
    </source>
</evidence>
<feature type="compositionally biased region" description="Polar residues" evidence="1">
    <location>
        <begin position="47"/>
        <end position="82"/>
    </location>
</feature>
<sequence length="227" mass="24462">MAKQTRLLLYSLVFLVALLAASTTFLFFNGRTTKNDETKVPAETKTADSSSTGVLSGSPLNDNNSTVTKATSANERPSHPTDTYTIQQGETLFAIAQKNGTTLTDLSAANGITDKDKVQAGQVLIIPRNGQVAYTIDNSKSTTLQTAVETGKNQFRLSPEDTARADGPNVYGLKITDTYTQKSKDTNSGKAEVIAENENGKYLIKLIQPITKGDKGIWVIEMIIPAQ</sequence>
<keyword evidence="2" id="KW-1133">Transmembrane helix</keyword>
<feature type="compositionally biased region" description="Basic and acidic residues" evidence="1">
    <location>
        <begin position="37"/>
        <end position="46"/>
    </location>
</feature>
<dbReference type="SUPFAM" id="SSF54106">
    <property type="entry name" value="LysM domain"/>
    <property type="match status" value="1"/>
</dbReference>
<keyword evidence="2" id="KW-0812">Transmembrane</keyword>
<dbReference type="InterPro" id="IPR036779">
    <property type="entry name" value="LysM_dom_sf"/>
</dbReference>